<evidence type="ECO:0000256" key="1">
    <source>
        <dbReference type="SAM" id="MobiDB-lite"/>
    </source>
</evidence>
<sequence length="463" mass="50744">MPNIVTYPPFHGPSIAPSPCVPPKELLPLLRPPPSTPPPHPPRPEIDPLPASYTRSLHAAPAAWPRHLRESKGEYSRDSTPFGPPAAANEGKEERAKRIVAGKDECIKLREQAKEWDIEEAKAGGHPPQWLAVERWKRNDPHPDGITLVLTHANGLPKEQWHPLLRRAIAASDSGAPGGLFGDGKPVKGSTPIINDIWLLEDTHHGCSADLNAGKLARVVAWADVPRDVLNFVTHVLPSAVNSNSYALDWTDKEAPVKNLVGLGHSLGGNGLVQAAALRPDLFSSLFLVEPMTQPGLGRPMMRKMGDPIPLGALKRRNIWPSPADVKKDAMTKTWDEDVWRLWLSHGIVPVDYSKPDGEVTLATAPWAECAVFSDPVGPQRGWDALPKVRCPVGFIMAGNPTWLGGPDVTKEIPWRAPRGRNERLMDAGHLAIQERPDLVADSFWRFLTTLSAGEWDKTDAKL</sequence>
<feature type="compositionally biased region" description="Pro residues" evidence="1">
    <location>
        <begin position="30"/>
        <end position="41"/>
    </location>
</feature>
<keyword evidence="3" id="KW-1185">Reference proteome</keyword>
<dbReference type="Gene3D" id="3.40.50.1820">
    <property type="entry name" value="alpha/beta hydrolase"/>
    <property type="match status" value="1"/>
</dbReference>
<dbReference type="SUPFAM" id="SSF53474">
    <property type="entry name" value="alpha/beta-Hydrolases"/>
    <property type="match status" value="1"/>
</dbReference>
<accession>K1WX15</accession>
<organism evidence="2 3">
    <name type="scientific">Trichosporon asahii var. asahii (strain CBS 8904)</name>
    <name type="common">Yeast</name>
    <dbReference type="NCBI Taxonomy" id="1220162"/>
    <lineage>
        <taxon>Eukaryota</taxon>
        <taxon>Fungi</taxon>
        <taxon>Dikarya</taxon>
        <taxon>Basidiomycota</taxon>
        <taxon>Agaricomycotina</taxon>
        <taxon>Tremellomycetes</taxon>
        <taxon>Trichosporonales</taxon>
        <taxon>Trichosporonaceae</taxon>
        <taxon>Trichosporon</taxon>
    </lineage>
</organism>
<dbReference type="AlphaFoldDB" id="K1WX15"/>
<dbReference type="OrthoDB" id="94039at2759"/>
<evidence type="ECO:0000313" key="3">
    <source>
        <dbReference type="Proteomes" id="UP000006757"/>
    </source>
</evidence>
<dbReference type="EMBL" id="AMBO01000140">
    <property type="protein sequence ID" value="EKD05259.1"/>
    <property type="molecule type" value="Genomic_DNA"/>
</dbReference>
<proteinExistence type="predicted"/>
<name>K1WX15_TRIAC</name>
<protein>
    <submittedName>
        <fullName evidence="2">Uncharacterized protein</fullName>
    </submittedName>
</protein>
<gene>
    <name evidence="2" type="ORF">A1Q2_00489</name>
</gene>
<feature type="compositionally biased region" description="Basic and acidic residues" evidence="1">
    <location>
        <begin position="67"/>
        <end position="77"/>
    </location>
</feature>
<evidence type="ECO:0000313" key="2">
    <source>
        <dbReference type="EMBL" id="EKD05259.1"/>
    </source>
</evidence>
<dbReference type="Proteomes" id="UP000006757">
    <property type="component" value="Unassembled WGS sequence"/>
</dbReference>
<reference evidence="2 3" key="1">
    <citation type="journal article" date="2012" name="Eukaryot. Cell">
        <title>Genome sequence of the Trichosporon asahii environmental strain CBS 8904.</title>
        <authorList>
            <person name="Yang R.Y."/>
            <person name="Li H.T."/>
            <person name="Zhu H."/>
            <person name="Zhou G.P."/>
            <person name="Wang M."/>
            <person name="Wang L."/>
        </authorList>
    </citation>
    <scope>NUCLEOTIDE SEQUENCE [LARGE SCALE GENOMIC DNA]</scope>
    <source>
        <strain evidence="2 3">CBS 8904</strain>
    </source>
</reference>
<dbReference type="OMA" id="PTSARWD"/>
<dbReference type="STRING" id="1220162.K1WX15"/>
<dbReference type="InParanoid" id="K1WX15"/>
<dbReference type="InterPro" id="IPR029058">
    <property type="entry name" value="AB_hydrolase_fold"/>
</dbReference>
<feature type="region of interest" description="Disordered" evidence="1">
    <location>
        <begin position="1"/>
        <end position="96"/>
    </location>
</feature>
<comment type="caution">
    <text evidence="2">The sequence shown here is derived from an EMBL/GenBank/DDBJ whole genome shotgun (WGS) entry which is preliminary data.</text>
</comment>
<dbReference type="eggNOG" id="ENOG502S3SW">
    <property type="taxonomic scope" value="Eukaryota"/>
</dbReference>
<dbReference type="HOGENOM" id="CLU_032490_1_0_1"/>